<reference evidence="1" key="1">
    <citation type="journal article" date="2023" name="IScience">
        <title>Live-bearing cockroach genome reveals convergent evolutionary mechanisms linked to viviparity in insects and beyond.</title>
        <authorList>
            <person name="Fouks B."/>
            <person name="Harrison M.C."/>
            <person name="Mikhailova A.A."/>
            <person name="Marchal E."/>
            <person name="English S."/>
            <person name="Carruthers M."/>
            <person name="Jennings E.C."/>
            <person name="Chiamaka E.L."/>
            <person name="Frigard R.A."/>
            <person name="Pippel M."/>
            <person name="Attardo G.M."/>
            <person name="Benoit J.B."/>
            <person name="Bornberg-Bauer E."/>
            <person name="Tobe S.S."/>
        </authorList>
    </citation>
    <scope>NUCLEOTIDE SEQUENCE</scope>
    <source>
        <strain evidence="1">Stay&amp;Tobe</strain>
    </source>
</reference>
<evidence type="ECO:0000313" key="2">
    <source>
        <dbReference type="Proteomes" id="UP001233999"/>
    </source>
</evidence>
<comment type="caution">
    <text evidence="1">The sequence shown here is derived from an EMBL/GenBank/DDBJ whole genome shotgun (WGS) entry which is preliminary data.</text>
</comment>
<feature type="non-terminal residue" evidence="1">
    <location>
        <position position="1"/>
    </location>
</feature>
<accession>A0AAD8E2F3</accession>
<reference evidence="1" key="2">
    <citation type="submission" date="2023-05" db="EMBL/GenBank/DDBJ databases">
        <authorList>
            <person name="Fouks B."/>
        </authorList>
    </citation>
    <scope>NUCLEOTIDE SEQUENCE</scope>
    <source>
        <strain evidence="1">Stay&amp;Tobe</strain>
        <tissue evidence="1">Testes</tissue>
    </source>
</reference>
<protein>
    <submittedName>
        <fullName evidence="1">Uncharacterized protein</fullName>
    </submittedName>
</protein>
<gene>
    <name evidence="1" type="ORF">L9F63_008599</name>
</gene>
<dbReference type="Proteomes" id="UP001233999">
    <property type="component" value="Unassembled WGS sequence"/>
</dbReference>
<keyword evidence="2" id="KW-1185">Reference proteome</keyword>
<organism evidence="1 2">
    <name type="scientific">Diploptera punctata</name>
    <name type="common">Pacific beetle cockroach</name>
    <dbReference type="NCBI Taxonomy" id="6984"/>
    <lineage>
        <taxon>Eukaryota</taxon>
        <taxon>Metazoa</taxon>
        <taxon>Ecdysozoa</taxon>
        <taxon>Arthropoda</taxon>
        <taxon>Hexapoda</taxon>
        <taxon>Insecta</taxon>
        <taxon>Pterygota</taxon>
        <taxon>Neoptera</taxon>
        <taxon>Polyneoptera</taxon>
        <taxon>Dictyoptera</taxon>
        <taxon>Blattodea</taxon>
        <taxon>Blaberoidea</taxon>
        <taxon>Blaberidae</taxon>
        <taxon>Diplopterinae</taxon>
        <taxon>Diploptera</taxon>
    </lineage>
</organism>
<evidence type="ECO:0000313" key="1">
    <source>
        <dbReference type="EMBL" id="KAJ9574002.1"/>
    </source>
</evidence>
<proteinExistence type="predicted"/>
<dbReference type="EMBL" id="JASPKZ010010660">
    <property type="protein sequence ID" value="KAJ9574002.1"/>
    <property type="molecule type" value="Genomic_DNA"/>
</dbReference>
<sequence length="66" mass="7475">PNFGAKDELNSTLGQDIQTEDCRFNNERREYVDMTPASVICTTSSCVYQGYQQYTMADCHINRSAS</sequence>
<dbReference type="AlphaFoldDB" id="A0AAD8E2F3"/>
<name>A0AAD8E2F3_DIPPU</name>